<evidence type="ECO:0000256" key="5">
    <source>
        <dbReference type="ARBA" id="ARBA00022989"/>
    </source>
</evidence>
<dbReference type="FunFam" id="1.20.1250.20:FF:000134">
    <property type="entry name" value="MFS sugar transporter protein"/>
    <property type="match status" value="1"/>
</dbReference>
<dbReference type="PRINTS" id="PR00171">
    <property type="entry name" value="SUGRTRNSPORT"/>
</dbReference>
<feature type="domain" description="Major facilitator superfamily (MFS) profile" evidence="9">
    <location>
        <begin position="11"/>
        <end position="455"/>
    </location>
</feature>
<protein>
    <recommendedName>
        <fullName evidence="9">Major facilitator superfamily (MFS) profile domain-containing protein</fullName>
    </recommendedName>
</protein>
<dbReference type="SUPFAM" id="SSF103473">
    <property type="entry name" value="MFS general substrate transporter"/>
    <property type="match status" value="1"/>
</dbReference>
<evidence type="ECO:0000256" key="2">
    <source>
        <dbReference type="ARBA" id="ARBA00010992"/>
    </source>
</evidence>
<proteinExistence type="inferred from homology"/>
<evidence type="ECO:0000313" key="10">
    <source>
        <dbReference type="EMBL" id="ODV92879.1"/>
    </source>
</evidence>
<dbReference type="InterPro" id="IPR005829">
    <property type="entry name" value="Sugar_transporter_CS"/>
</dbReference>
<feature type="transmembrane region" description="Helical" evidence="8">
    <location>
        <begin position="46"/>
        <end position="66"/>
    </location>
</feature>
<dbReference type="OrthoDB" id="4142200at2759"/>
<keyword evidence="6 8" id="KW-0472">Membrane</keyword>
<evidence type="ECO:0000256" key="4">
    <source>
        <dbReference type="ARBA" id="ARBA00022692"/>
    </source>
</evidence>
<evidence type="ECO:0000256" key="3">
    <source>
        <dbReference type="ARBA" id="ARBA00022448"/>
    </source>
</evidence>
<dbReference type="PROSITE" id="PS00217">
    <property type="entry name" value="SUGAR_TRANSPORT_2"/>
    <property type="match status" value="1"/>
</dbReference>
<evidence type="ECO:0000256" key="6">
    <source>
        <dbReference type="ARBA" id="ARBA00023136"/>
    </source>
</evidence>
<comment type="similarity">
    <text evidence="2 7">Belongs to the major facilitator superfamily. Sugar transporter (TC 2.A.1.1) family.</text>
</comment>
<reference evidence="11" key="1">
    <citation type="submission" date="2016-02" db="EMBL/GenBank/DDBJ databases">
        <title>Comparative genomics of biotechnologically important yeasts.</title>
        <authorList>
            <consortium name="DOE Joint Genome Institute"/>
            <person name="Riley R."/>
            <person name="Haridas S."/>
            <person name="Wolfe K.H."/>
            <person name="Lopes M.R."/>
            <person name="Hittinger C.T."/>
            <person name="Goker M."/>
            <person name="Salamov A."/>
            <person name="Wisecaver J."/>
            <person name="Long T.M."/>
            <person name="Aerts A.L."/>
            <person name="Barry K."/>
            <person name="Choi C."/>
            <person name="Clum A."/>
            <person name="Coughlan A.Y."/>
            <person name="Deshpande S."/>
            <person name="Douglass A.P."/>
            <person name="Hanson S.J."/>
            <person name="Klenk H.-P."/>
            <person name="Labutti K."/>
            <person name="Lapidus A."/>
            <person name="Lindquist E."/>
            <person name="Lipzen A."/>
            <person name="Meier-Kolthoff J.P."/>
            <person name="Ohm R.A."/>
            <person name="Otillar R.P."/>
            <person name="Pangilinan J."/>
            <person name="Peng Y."/>
            <person name="Rokas A."/>
            <person name="Rosa C.A."/>
            <person name="Scheuner C."/>
            <person name="Sibirny A.A."/>
            <person name="Slot J.C."/>
            <person name="Stielow J.B."/>
            <person name="Sun H."/>
            <person name="Kurtzman C.P."/>
            <person name="Blackwell M."/>
            <person name="Jeffries T.W."/>
            <person name="Grigoriev I.V."/>
        </authorList>
    </citation>
    <scope>NUCLEOTIDE SEQUENCE [LARGE SCALE GENOMIC DNA]</scope>
    <source>
        <strain evidence="11">NRRL Y-17796</strain>
    </source>
</reference>
<sequence length="479" mass="52131">MGYKIYNIYAIVAIATLGGFLFGTDVSSLSAFVADERYLSYFNHPSSAMQGVIMAGMPIGALFGALGSGSASDVIGRNKALQSALAFWYIGSILAITCQNTAMLIAARVVKGVAVGATSSQIPTYIVELAPDRIRGRLVALQQWSITWGILVMFYVAYGCSYIPGTWSFRAAWAIQLLPAILMSSLLPLIPESPHWLAQHGHKDQAIETLEGLLPPDEVAVAISDLELSASRQESIPFGAAVRQLFSRKMISRTVIGVSMQVWSQMTGCNALMYYIVFICQMAGLSGNTMLISSSIQYVVNMAATIPAVLWIDSAGRRKVIVGGFLCMAICLSLTAGLMGGMGRYTDSVAGNPHIHWIVEGPAAYLSIAFSMLFVAFFACSIAPLSWIYPSEIFPLRTRAVANGVSVSTNWLMNSLLAFYVPPAFENIQWKTFLIFATFCIVAALQALFTFPETRGVPLENVEQINMQLSMWQLKQIHD</sequence>
<dbReference type="InterPro" id="IPR005828">
    <property type="entry name" value="MFS_sugar_transport-like"/>
</dbReference>
<dbReference type="Gene3D" id="1.20.1250.20">
    <property type="entry name" value="MFS general substrate transporter like domains"/>
    <property type="match status" value="1"/>
</dbReference>
<feature type="transmembrane region" description="Helical" evidence="8">
    <location>
        <begin position="363"/>
        <end position="388"/>
    </location>
</feature>
<comment type="subcellular location">
    <subcellularLocation>
        <location evidence="1">Membrane</location>
        <topology evidence="1">Multi-pass membrane protein</topology>
    </subcellularLocation>
</comment>
<feature type="transmembrane region" description="Helical" evidence="8">
    <location>
        <begin position="400"/>
        <end position="421"/>
    </location>
</feature>
<feature type="transmembrane region" description="Helical" evidence="8">
    <location>
        <begin position="320"/>
        <end position="343"/>
    </location>
</feature>
<dbReference type="InterPro" id="IPR036259">
    <property type="entry name" value="MFS_trans_sf"/>
</dbReference>
<dbReference type="InterPro" id="IPR003663">
    <property type="entry name" value="Sugar/inositol_transpt"/>
</dbReference>
<evidence type="ECO:0000256" key="1">
    <source>
        <dbReference type="ARBA" id="ARBA00004141"/>
    </source>
</evidence>
<evidence type="ECO:0000313" key="11">
    <source>
        <dbReference type="Proteomes" id="UP000095023"/>
    </source>
</evidence>
<dbReference type="PROSITE" id="PS00216">
    <property type="entry name" value="SUGAR_TRANSPORT_1"/>
    <property type="match status" value="1"/>
</dbReference>
<organism evidence="10 11">
    <name type="scientific">Tortispora caseinolytica NRRL Y-17796</name>
    <dbReference type="NCBI Taxonomy" id="767744"/>
    <lineage>
        <taxon>Eukaryota</taxon>
        <taxon>Fungi</taxon>
        <taxon>Dikarya</taxon>
        <taxon>Ascomycota</taxon>
        <taxon>Saccharomycotina</taxon>
        <taxon>Trigonopsidomycetes</taxon>
        <taxon>Trigonopsidales</taxon>
        <taxon>Trigonopsidaceae</taxon>
        <taxon>Tortispora</taxon>
    </lineage>
</organism>
<dbReference type="PROSITE" id="PS50850">
    <property type="entry name" value="MFS"/>
    <property type="match status" value="1"/>
</dbReference>
<keyword evidence="11" id="KW-1185">Reference proteome</keyword>
<evidence type="ECO:0000256" key="7">
    <source>
        <dbReference type="RuleBase" id="RU003346"/>
    </source>
</evidence>
<dbReference type="Pfam" id="PF00083">
    <property type="entry name" value="Sugar_tr"/>
    <property type="match status" value="1"/>
</dbReference>
<dbReference type="InterPro" id="IPR020846">
    <property type="entry name" value="MFS_dom"/>
</dbReference>
<gene>
    <name evidence="10" type="ORF">CANCADRAFT_64064</name>
</gene>
<dbReference type="GO" id="GO:0016020">
    <property type="term" value="C:membrane"/>
    <property type="evidence" value="ECO:0007669"/>
    <property type="project" value="UniProtKB-SubCell"/>
</dbReference>
<dbReference type="InterPro" id="IPR050360">
    <property type="entry name" value="MFS_Sugar_Transporters"/>
</dbReference>
<dbReference type="PANTHER" id="PTHR48022:SF7">
    <property type="entry name" value="MAJOR FACILITATOR SUPERFAMILY (MFS) PROFILE DOMAIN-CONTAINING PROTEIN-RELATED"/>
    <property type="match status" value="1"/>
</dbReference>
<dbReference type="AlphaFoldDB" id="A0A1E4TMB7"/>
<feature type="transmembrane region" description="Helical" evidence="8">
    <location>
        <begin position="6"/>
        <end position="34"/>
    </location>
</feature>
<feature type="transmembrane region" description="Helical" evidence="8">
    <location>
        <begin position="86"/>
        <end position="107"/>
    </location>
</feature>
<dbReference type="PANTHER" id="PTHR48022">
    <property type="entry name" value="PLASTIDIC GLUCOSE TRANSPORTER 4"/>
    <property type="match status" value="1"/>
</dbReference>
<evidence type="ECO:0000256" key="8">
    <source>
        <dbReference type="SAM" id="Phobius"/>
    </source>
</evidence>
<feature type="transmembrane region" description="Helical" evidence="8">
    <location>
        <begin position="296"/>
        <end position="313"/>
    </location>
</feature>
<dbReference type="EMBL" id="KV453841">
    <property type="protein sequence ID" value="ODV92879.1"/>
    <property type="molecule type" value="Genomic_DNA"/>
</dbReference>
<keyword evidence="3 7" id="KW-0813">Transport</keyword>
<accession>A0A1E4TMB7</accession>
<dbReference type="GO" id="GO:0005351">
    <property type="term" value="F:carbohydrate:proton symporter activity"/>
    <property type="evidence" value="ECO:0007669"/>
    <property type="project" value="TreeGrafter"/>
</dbReference>
<feature type="transmembrane region" description="Helical" evidence="8">
    <location>
        <begin position="433"/>
        <end position="451"/>
    </location>
</feature>
<keyword evidence="5 8" id="KW-1133">Transmembrane helix</keyword>
<name>A0A1E4TMB7_9ASCO</name>
<evidence type="ECO:0000259" key="9">
    <source>
        <dbReference type="PROSITE" id="PS50850"/>
    </source>
</evidence>
<keyword evidence="4 8" id="KW-0812">Transmembrane</keyword>
<dbReference type="Proteomes" id="UP000095023">
    <property type="component" value="Unassembled WGS sequence"/>
</dbReference>
<feature type="transmembrane region" description="Helical" evidence="8">
    <location>
        <begin position="144"/>
        <end position="165"/>
    </location>
</feature>
<dbReference type="NCBIfam" id="TIGR00879">
    <property type="entry name" value="SP"/>
    <property type="match status" value="1"/>
</dbReference>
<feature type="transmembrane region" description="Helical" evidence="8">
    <location>
        <begin position="255"/>
        <end position="276"/>
    </location>
</feature>